<evidence type="ECO:0000313" key="3">
    <source>
        <dbReference type="Proteomes" id="UP001175353"/>
    </source>
</evidence>
<reference evidence="2" key="1">
    <citation type="submission" date="2023-06" db="EMBL/GenBank/DDBJ databases">
        <title>Black Yeasts Isolated from many extreme environments.</title>
        <authorList>
            <person name="Coleine C."/>
            <person name="Stajich J.E."/>
            <person name="Selbmann L."/>
        </authorList>
    </citation>
    <scope>NUCLEOTIDE SEQUENCE</scope>
    <source>
        <strain evidence="2">CCFEE 5200</strain>
    </source>
</reference>
<name>A0AAN6KBE3_9PEZI</name>
<evidence type="ECO:0000313" key="2">
    <source>
        <dbReference type="EMBL" id="KAK0973531.1"/>
    </source>
</evidence>
<organism evidence="2 3">
    <name type="scientific">Friedmanniomyces endolithicus</name>
    <dbReference type="NCBI Taxonomy" id="329885"/>
    <lineage>
        <taxon>Eukaryota</taxon>
        <taxon>Fungi</taxon>
        <taxon>Dikarya</taxon>
        <taxon>Ascomycota</taxon>
        <taxon>Pezizomycotina</taxon>
        <taxon>Dothideomycetes</taxon>
        <taxon>Dothideomycetidae</taxon>
        <taxon>Mycosphaerellales</taxon>
        <taxon>Teratosphaeriaceae</taxon>
        <taxon>Friedmanniomyces</taxon>
    </lineage>
</organism>
<keyword evidence="3" id="KW-1185">Reference proteome</keyword>
<dbReference type="SUPFAM" id="SSF143990">
    <property type="entry name" value="YbiA-like"/>
    <property type="match status" value="1"/>
</dbReference>
<dbReference type="AlphaFoldDB" id="A0AAN6KBE3"/>
<comment type="caution">
    <text evidence="2">The sequence shown here is derived from an EMBL/GenBank/DDBJ whole genome shotgun (WGS) entry which is preliminary data.</text>
</comment>
<dbReference type="NCBIfam" id="TIGR02464">
    <property type="entry name" value="ribofla_fusion"/>
    <property type="match status" value="1"/>
</dbReference>
<dbReference type="InterPro" id="IPR037238">
    <property type="entry name" value="YbiA-like_sf"/>
</dbReference>
<dbReference type="Pfam" id="PF08719">
    <property type="entry name" value="NADAR"/>
    <property type="match status" value="1"/>
</dbReference>
<sequence length="209" mass="23764">MAPQSSSTTTSSDTSSQGPLWFWREFEEPLGYLSQWYESAFEVDGVTYLTAEMWMMIQKAKLFGDEVSTAYNDDTTAFEVMDRVDGGLLTWSVQETAQKMMETTVPAEHQALGRKAKGFDRKKWDQHKSRIVEEGNYHKFTKSKSKPEMLGMLLATGDRELVEASPTDRIWGVGFGAATAEANREQWGENRLGKAIMAVRDRIREEGRR</sequence>
<dbReference type="Proteomes" id="UP001175353">
    <property type="component" value="Unassembled WGS sequence"/>
</dbReference>
<dbReference type="CDD" id="cd15457">
    <property type="entry name" value="NADAR"/>
    <property type="match status" value="1"/>
</dbReference>
<evidence type="ECO:0000259" key="1">
    <source>
        <dbReference type="Pfam" id="PF08719"/>
    </source>
</evidence>
<dbReference type="Gene3D" id="1.10.357.40">
    <property type="entry name" value="YbiA-like"/>
    <property type="match status" value="1"/>
</dbReference>
<accession>A0AAN6KBE3</accession>
<gene>
    <name evidence="2" type="ORF">LTR91_014681</name>
</gene>
<feature type="domain" description="NADAR" evidence="1">
    <location>
        <begin position="22"/>
        <end position="204"/>
    </location>
</feature>
<protein>
    <recommendedName>
        <fullName evidence="1">NADAR domain-containing protein</fullName>
    </recommendedName>
</protein>
<dbReference type="EMBL" id="JAUJLE010000160">
    <property type="protein sequence ID" value="KAK0973531.1"/>
    <property type="molecule type" value="Genomic_DNA"/>
</dbReference>
<dbReference type="InterPro" id="IPR012816">
    <property type="entry name" value="NADAR"/>
</dbReference>
<proteinExistence type="predicted"/>